<organism evidence="1 2">
    <name type="scientific">Methanosalsum zhilinae (strain DSM 4017 / NBRC 107636 / OCM 62 / WeN5)</name>
    <name type="common">Methanohalophilus zhilinae</name>
    <dbReference type="NCBI Taxonomy" id="679901"/>
    <lineage>
        <taxon>Archaea</taxon>
        <taxon>Methanobacteriati</taxon>
        <taxon>Methanobacteriota</taxon>
        <taxon>Stenosarchaea group</taxon>
        <taxon>Methanomicrobia</taxon>
        <taxon>Methanosarcinales</taxon>
        <taxon>Methanosarcinaceae</taxon>
        <taxon>Methanosalsum</taxon>
    </lineage>
</organism>
<dbReference type="KEGG" id="mzh:Mzhil_1259"/>
<reference evidence="1 2" key="1">
    <citation type="submission" date="2010-07" db="EMBL/GenBank/DDBJ databases">
        <title>The complete genome of Methanosalsum zhilinae DSM 4017.</title>
        <authorList>
            <consortium name="US DOE Joint Genome Institute (JGI-PGF)"/>
            <person name="Lucas S."/>
            <person name="Copeland A."/>
            <person name="Lapidus A."/>
            <person name="Glavina del Rio T."/>
            <person name="Dalin E."/>
            <person name="Tice H."/>
            <person name="Bruce D."/>
            <person name="Goodwin L."/>
            <person name="Pitluck S."/>
            <person name="Kyrpides N."/>
            <person name="Mavromatis K."/>
            <person name="Ovchinnikova G."/>
            <person name="Daligault H."/>
            <person name="Detter J.C."/>
            <person name="Han C."/>
            <person name="Tapia R."/>
            <person name="Larimer F."/>
            <person name="Land M."/>
            <person name="Hauser L."/>
            <person name="Markowitz V."/>
            <person name="Cheng J.-F."/>
            <person name="Hugenholtz P."/>
            <person name="Woyke T."/>
            <person name="Wu D."/>
            <person name="Spring S."/>
            <person name="Schueler E."/>
            <person name="Brambilla E."/>
            <person name="Klenk H.-P."/>
            <person name="Eisen J.A."/>
        </authorList>
    </citation>
    <scope>NUCLEOTIDE SEQUENCE [LARGE SCALE GENOMIC DNA]</scope>
    <source>
        <strain evidence="2">DSM 4017 / NBRC 107636 / OCM 62 / WeN5</strain>
    </source>
</reference>
<dbReference type="Proteomes" id="UP000006622">
    <property type="component" value="Chromosome"/>
</dbReference>
<dbReference type="OrthoDB" id="147885at2157"/>
<dbReference type="AlphaFoldDB" id="F7XN04"/>
<evidence type="ECO:0000313" key="1">
    <source>
        <dbReference type="EMBL" id="AEH61113.1"/>
    </source>
</evidence>
<dbReference type="EMBL" id="CP002101">
    <property type="protein sequence ID" value="AEH61113.1"/>
    <property type="molecule type" value="Genomic_DNA"/>
</dbReference>
<sequence length="280" mass="31296" precursor="true">MNSNKLIAIFLAVIMVGALFAILFSGVSPPAENDENTQEAIPFDSIPGNKINQPFGSIADALSMTPEGVTSAQYRDISSIEGTPLEMLMDIQELDSIYGSQVVSTYSAYYDEEESWFQLDVIRPEVVAFQYGEPVTYDGYFMLPRAENIYNVIGSPLILGPRDKVEAIIDIVNTDMESTSQFDSLLNYAQDNDSEFQIVNSLSEDNYADKVYIGFSQMDGQNYIRTVVYQNLSQDTMDLIGSYEANSTERGLAYSIEEDDEFTKVVVEGNFFTLINEPMQ</sequence>
<protein>
    <submittedName>
        <fullName evidence="1">Uncharacterized protein</fullName>
    </submittedName>
</protein>
<accession>F7XN04</accession>
<name>F7XN04_METZD</name>
<evidence type="ECO:0000313" key="2">
    <source>
        <dbReference type="Proteomes" id="UP000006622"/>
    </source>
</evidence>
<gene>
    <name evidence="1" type="ordered locus">Mzhil_1259</name>
</gene>
<dbReference type="RefSeq" id="WP_013898550.1">
    <property type="nucleotide sequence ID" value="NC_015676.1"/>
</dbReference>
<dbReference type="HOGENOM" id="CLU_079273_0_0_2"/>
<dbReference type="STRING" id="679901.Mzhil_1259"/>
<keyword evidence="2" id="KW-1185">Reference proteome</keyword>
<proteinExistence type="predicted"/>
<dbReference type="GeneID" id="10822894"/>